<protein>
    <submittedName>
        <fullName evidence="1">Uncharacterized protein</fullName>
    </submittedName>
</protein>
<evidence type="ECO:0000313" key="2">
    <source>
        <dbReference type="Proteomes" id="UP000243006"/>
    </source>
</evidence>
<dbReference type="AlphaFoldDB" id="A0A1Y3ECN9"/>
<dbReference type="Proteomes" id="UP000243006">
    <property type="component" value="Unassembled WGS sequence"/>
</dbReference>
<reference evidence="1 2" key="1">
    <citation type="submission" date="2015-04" db="EMBL/GenBank/DDBJ databases">
        <title>Draft genome of the roundworm Trichinella nativa.</title>
        <authorList>
            <person name="Mitreva M."/>
        </authorList>
    </citation>
    <scope>NUCLEOTIDE SEQUENCE [LARGE SCALE GENOMIC DNA]</scope>
    <source>
        <strain evidence="1 2">ISS45</strain>
    </source>
</reference>
<comment type="caution">
    <text evidence="1">The sequence shown here is derived from an EMBL/GenBank/DDBJ whole genome shotgun (WGS) entry which is preliminary data.</text>
</comment>
<evidence type="ECO:0000313" key="1">
    <source>
        <dbReference type="EMBL" id="OUC42904.1"/>
    </source>
</evidence>
<name>A0A1Y3ECN9_9BILA</name>
<accession>A0A1Y3ECN9</accession>
<proteinExistence type="predicted"/>
<organism evidence="1 2">
    <name type="scientific">Trichinella nativa</name>
    <dbReference type="NCBI Taxonomy" id="6335"/>
    <lineage>
        <taxon>Eukaryota</taxon>
        <taxon>Metazoa</taxon>
        <taxon>Ecdysozoa</taxon>
        <taxon>Nematoda</taxon>
        <taxon>Enoplea</taxon>
        <taxon>Dorylaimia</taxon>
        <taxon>Trichinellida</taxon>
        <taxon>Trichinellidae</taxon>
        <taxon>Trichinella</taxon>
    </lineage>
</organism>
<sequence>MLQQNATEKETTTSEVRRHDMRFITPFYKTKQSSEAEYYKLRMIDPKAEPPKTSIISSQTLPAEFLRKKKNTDFPSSHSKRSFVKLNPLERPQRQRLRSLEVRPITPHDYLSESLERHRAMSLSPLRSKLKINEKCVNEAWERLPRPEKRVSFNFA</sequence>
<gene>
    <name evidence="1" type="ORF">D917_10171</name>
</gene>
<dbReference type="EMBL" id="LVZM01016251">
    <property type="protein sequence ID" value="OUC42904.1"/>
    <property type="molecule type" value="Genomic_DNA"/>
</dbReference>